<comment type="caution">
    <text evidence="1">The sequence shown here is derived from an EMBL/GenBank/DDBJ whole genome shotgun (WGS) entry which is preliminary data.</text>
</comment>
<name>A0ABT4VCR1_9HELI</name>
<dbReference type="EMBL" id="JAQHXR010000001">
    <property type="protein sequence ID" value="MDA3968489.1"/>
    <property type="molecule type" value="Genomic_DNA"/>
</dbReference>
<organism evidence="1 2">
    <name type="scientific">Helicobacter ibis</name>
    <dbReference type="NCBI Taxonomy" id="2962633"/>
    <lineage>
        <taxon>Bacteria</taxon>
        <taxon>Pseudomonadati</taxon>
        <taxon>Campylobacterota</taxon>
        <taxon>Epsilonproteobacteria</taxon>
        <taxon>Campylobacterales</taxon>
        <taxon>Helicobacteraceae</taxon>
        <taxon>Helicobacter</taxon>
    </lineage>
</organism>
<dbReference type="RefSeq" id="WP_271020776.1">
    <property type="nucleotide sequence ID" value="NZ_JAQHXR010000001.1"/>
</dbReference>
<evidence type="ECO:0000313" key="2">
    <source>
        <dbReference type="Proteomes" id="UP001210261"/>
    </source>
</evidence>
<protein>
    <submittedName>
        <fullName evidence="1">Uncharacterized protein</fullName>
    </submittedName>
</protein>
<gene>
    <name evidence="1" type="ORF">PF021_02235</name>
</gene>
<sequence>MTAWQKSKSTLGYGGATLNSGITPIQNYINGGWQDTLKGVSTLDTAKSGGLFSNIYGNLKGFNDKLGGLGNIGSTIGGVANIAGGIAGFYNARKSLKEQKRANNLLEQQWREQSAMYKEDRAREQEAHKAINDSAKHFVL</sequence>
<evidence type="ECO:0000313" key="1">
    <source>
        <dbReference type="EMBL" id="MDA3968489.1"/>
    </source>
</evidence>
<dbReference type="Proteomes" id="UP001210261">
    <property type="component" value="Unassembled WGS sequence"/>
</dbReference>
<proteinExistence type="predicted"/>
<reference evidence="1 2" key="1">
    <citation type="submission" date="2023-01" db="EMBL/GenBank/DDBJ databases">
        <title>Description of Helicobacter ibis sp. nov. isolated from faecal droppings of black-faced ibis (Theristicus melanopis).</title>
        <authorList>
            <person name="Lopez-Cantillo M."/>
            <person name="Vidal-Veuthey B."/>
            <person name="Mella A."/>
            <person name="De La Haba R."/>
            <person name="Collado L."/>
        </authorList>
    </citation>
    <scope>NUCLEOTIDE SEQUENCE [LARGE SCALE GENOMIC DNA]</scope>
    <source>
        <strain evidence="1 2">A82</strain>
    </source>
</reference>
<accession>A0ABT4VCR1</accession>
<keyword evidence="2" id="KW-1185">Reference proteome</keyword>